<feature type="compositionally biased region" description="Basic and acidic residues" evidence="4">
    <location>
        <begin position="1"/>
        <end position="17"/>
    </location>
</feature>
<proteinExistence type="inferred from homology"/>
<dbReference type="PANTHER" id="PTHR12687:SF4">
    <property type="entry name" value="NUCLEOLAR COMPLEX PROTEIN 2 HOMOLOG"/>
    <property type="match status" value="1"/>
</dbReference>
<evidence type="ECO:0000256" key="1">
    <source>
        <dbReference type="ARBA" id="ARBA00004123"/>
    </source>
</evidence>
<feature type="compositionally biased region" description="Basic and acidic residues" evidence="4">
    <location>
        <begin position="75"/>
        <end position="85"/>
    </location>
</feature>
<evidence type="ECO:0008006" key="7">
    <source>
        <dbReference type="Google" id="ProtNLM"/>
    </source>
</evidence>
<evidence type="ECO:0000313" key="6">
    <source>
        <dbReference type="Proteomes" id="UP001642260"/>
    </source>
</evidence>
<comment type="subcellular location">
    <subcellularLocation>
        <location evidence="1">Nucleus</location>
    </subcellularLocation>
</comment>
<feature type="region of interest" description="Disordered" evidence="4">
    <location>
        <begin position="1"/>
        <end position="85"/>
    </location>
</feature>
<evidence type="ECO:0000256" key="2">
    <source>
        <dbReference type="ARBA" id="ARBA00005907"/>
    </source>
</evidence>
<feature type="region of interest" description="Disordered" evidence="4">
    <location>
        <begin position="647"/>
        <end position="792"/>
    </location>
</feature>
<dbReference type="InterPro" id="IPR005343">
    <property type="entry name" value="Noc2"/>
</dbReference>
<evidence type="ECO:0000256" key="4">
    <source>
        <dbReference type="SAM" id="MobiDB-lite"/>
    </source>
</evidence>
<accession>A0ABC8JTZ3</accession>
<keyword evidence="6" id="KW-1185">Reference proteome</keyword>
<name>A0ABC8JTZ3_ERUVS</name>
<dbReference type="GO" id="GO:0005634">
    <property type="term" value="C:nucleus"/>
    <property type="evidence" value="ECO:0007669"/>
    <property type="project" value="UniProtKB-SubCell"/>
</dbReference>
<dbReference type="EMBL" id="CAKOAT010145155">
    <property type="protein sequence ID" value="CAH8341084.1"/>
    <property type="molecule type" value="Genomic_DNA"/>
</dbReference>
<dbReference type="AlphaFoldDB" id="A0ABC8JTZ3"/>
<organism evidence="5 6">
    <name type="scientific">Eruca vesicaria subsp. sativa</name>
    <name type="common">Garden rocket</name>
    <name type="synonym">Eruca sativa</name>
    <dbReference type="NCBI Taxonomy" id="29727"/>
    <lineage>
        <taxon>Eukaryota</taxon>
        <taxon>Viridiplantae</taxon>
        <taxon>Streptophyta</taxon>
        <taxon>Embryophyta</taxon>
        <taxon>Tracheophyta</taxon>
        <taxon>Spermatophyta</taxon>
        <taxon>Magnoliopsida</taxon>
        <taxon>eudicotyledons</taxon>
        <taxon>Gunneridae</taxon>
        <taxon>Pentapetalae</taxon>
        <taxon>rosids</taxon>
        <taxon>malvids</taxon>
        <taxon>Brassicales</taxon>
        <taxon>Brassicaceae</taxon>
        <taxon>Brassiceae</taxon>
        <taxon>Eruca</taxon>
    </lineage>
</organism>
<gene>
    <name evidence="5" type="ORF">ERUC_LOCUS15555</name>
</gene>
<evidence type="ECO:0000256" key="3">
    <source>
        <dbReference type="ARBA" id="ARBA00023242"/>
    </source>
</evidence>
<sequence>MGTKDDVAMDPMSDKKGGKNKLKSKKKSEDVVAVDNMSDKKGGKNKLKSNKKAEDVVALDDMSEKKRGKNKLKSKKQEAEEHEEQLKRLQDTQAEFFEYMKEHDEDLLKFDAAEFEDDVDVETDLEDTEKQDADETSKLEVAKKVNEQKTITAAMVDSWCKLIREDAKLGAVRSILRAYRTACHYGDDTGDDPSAKFSVMSSAVFNKIMIFVLSEMDGILRKLLRLPATGGMKDTIMELTNTRPWKNYNHLVKSYLGNSLHVLNQMTDQGMISFTLRRLKHSSVFLSAFPSLLRKYIKVALHFWGTGSSAISVVSLLFLRDLCIRLGTDCVDDCIKGMYKAYVLNCQFVNAVKLQHISFLGNCFIELLGTDISASYQHAFVFIRQLAMILREALNTKTKEAFRKVYQWKFMHCLELWTGAVCSYSSQSELRPVAYPLAQIISGVARLVPTARYIPLRLRCVSMLNRIAASTGTFIPVSMLLMDMLDMKELNKPPTGGVGKGVDLRTLLKVSKPAVKTRAFQEACVYSVVEELVEHLTQWSYSVAFFELSSIPTLRLRSFYKSTKAERFRKEMKQLISQIEANSEFVNKKRASVGFQPNEPAAASFLEDAKKAGESPLSRYAVIIRQRAKQRNESLVESDVIVGEDSAVFGKNAPSSDEEEDEADRNEKGAAAFSSSWLPGSDSKEKETEEEEEKTKKKKRKRKSQAEKKQVEEGAGEDDVVEDFVFSDEEEEDDLFDIGGDKDEDEDDDDDAAEDEIAEPETKTSKKTKGTYKTWHKNYKKTKGKKKKARVA</sequence>
<dbReference type="PANTHER" id="PTHR12687">
    <property type="entry name" value="NUCLEOLAR COMPLEX 2 AND RAD4-RELATED"/>
    <property type="match status" value="1"/>
</dbReference>
<evidence type="ECO:0000313" key="5">
    <source>
        <dbReference type="EMBL" id="CAH8341084.1"/>
    </source>
</evidence>
<dbReference type="Proteomes" id="UP001642260">
    <property type="component" value="Unassembled WGS sequence"/>
</dbReference>
<dbReference type="Pfam" id="PF03715">
    <property type="entry name" value="Noc2"/>
    <property type="match status" value="1"/>
</dbReference>
<protein>
    <recommendedName>
        <fullName evidence="7">Nucleolar complex protein 2 homolog</fullName>
    </recommendedName>
</protein>
<comment type="similarity">
    <text evidence="2">Belongs to the NOC2 family.</text>
</comment>
<reference evidence="5 6" key="1">
    <citation type="submission" date="2022-03" db="EMBL/GenBank/DDBJ databases">
        <authorList>
            <person name="Macdonald S."/>
            <person name="Ahmed S."/>
            <person name="Newling K."/>
        </authorList>
    </citation>
    <scope>NUCLEOTIDE SEQUENCE [LARGE SCALE GENOMIC DNA]</scope>
</reference>
<keyword evidence="3" id="KW-0539">Nucleus</keyword>
<feature type="compositionally biased region" description="Acidic residues" evidence="4">
    <location>
        <begin position="714"/>
        <end position="759"/>
    </location>
</feature>
<feature type="compositionally biased region" description="Basic residues" evidence="4">
    <location>
        <begin position="765"/>
        <end position="792"/>
    </location>
</feature>
<comment type="caution">
    <text evidence="5">The sequence shown here is derived from an EMBL/GenBank/DDBJ whole genome shotgun (WGS) entry which is preliminary data.</text>
</comment>